<evidence type="ECO:0000256" key="8">
    <source>
        <dbReference type="SAM" id="Phobius"/>
    </source>
</evidence>
<evidence type="ECO:0000313" key="12">
    <source>
        <dbReference type="Proteomes" id="UP000838412"/>
    </source>
</evidence>
<keyword evidence="8" id="KW-1133">Transmembrane helix</keyword>
<keyword evidence="12" id="KW-1185">Reference proteome</keyword>
<dbReference type="SUPFAM" id="SSF63825">
    <property type="entry name" value="YWTD domain"/>
    <property type="match status" value="2"/>
</dbReference>
<feature type="chain" id="PRO_5035462149" evidence="9">
    <location>
        <begin position="29"/>
        <end position="938"/>
    </location>
</feature>
<dbReference type="InterPro" id="IPR000742">
    <property type="entry name" value="EGF"/>
</dbReference>
<dbReference type="InterPro" id="IPR013658">
    <property type="entry name" value="SGL"/>
</dbReference>
<keyword evidence="2 9" id="KW-0732">Signal</keyword>
<evidence type="ECO:0000256" key="5">
    <source>
        <dbReference type="ARBA" id="ARBA00023180"/>
    </source>
</evidence>
<evidence type="ECO:0000259" key="10">
    <source>
        <dbReference type="SMART" id="SM00181"/>
    </source>
</evidence>
<feature type="region of interest" description="Disordered" evidence="7">
    <location>
        <begin position="789"/>
        <end position="839"/>
    </location>
</feature>
<evidence type="ECO:0000256" key="9">
    <source>
        <dbReference type="SAM" id="SignalP"/>
    </source>
</evidence>
<dbReference type="InterPro" id="IPR000033">
    <property type="entry name" value="LDLR_classB_rpt"/>
</dbReference>
<proteinExistence type="predicted"/>
<feature type="repeat" description="LDL-receptor class B" evidence="6">
    <location>
        <begin position="438"/>
        <end position="484"/>
    </location>
</feature>
<gene>
    <name evidence="11" type="primary">LRP6</name>
    <name evidence="11" type="ORF">BLAG_LOCUS7129</name>
</gene>
<dbReference type="SUPFAM" id="SSF57196">
    <property type="entry name" value="EGF/Laminin"/>
    <property type="match status" value="2"/>
</dbReference>
<dbReference type="InterPro" id="IPR011042">
    <property type="entry name" value="6-blade_b-propeller_TolB-like"/>
</dbReference>
<evidence type="ECO:0000256" key="2">
    <source>
        <dbReference type="ARBA" id="ARBA00022729"/>
    </source>
</evidence>
<dbReference type="SMART" id="SM00181">
    <property type="entry name" value="EGF"/>
    <property type="match status" value="2"/>
</dbReference>
<dbReference type="Pfam" id="PF00058">
    <property type="entry name" value="Ldl_recept_b"/>
    <property type="match status" value="1"/>
</dbReference>
<feature type="domain" description="EGF-like" evidence="10">
    <location>
        <begin position="621"/>
        <end position="658"/>
    </location>
</feature>
<dbReference type="PANTHER" id="PTHR46513:SF44">
    <property type="entry name" value="LDL RECEPTOR RELATED PROTEIN 4"/>
    <property type="match status" value="1"/>
</dbReference>
<dbReference type="Pfam" id="PF14670">
    <property type="entry name" value="FXa_inhibition"/>
    <property type="match status" value="2"/>
</dbReference>
<dbReference type="SMART" id="SM00135">
    <property type="entry name" value="LY"/>
    <property type="match status" value="8"/>
</dbReference>
<sequence>MEGKASSRCGLCTACLCFLLLQVGGADSESFLLVADRLLKAIYQVDVTSGNKASLPLGELPDPSGLDYDHVTDHVYWSDVSEGKIMRAYRNGTHIEVVAENGVISPTDVALDFAGRNVYWTDSGSYVIRVARMDGEYSRVIVREDEPITVQPQGIALDPENGYMYWTSAGTTGHEDEAKVERAGMDGSSRETLVNTELKSPRGIAIDVQGQKLYWCDGEFHQIMSSDLQGNNVTLVFSITNVPLAFFGIVVDDSYMYWTARTLDHITRTPKAPSGQIHPIGSGFRRMMDLHFHNESAVADISNACTSSNGGCHHLCLARPGGRTCACDDDWALRQDGTTCQLKDVPTPMSDFLLVADSQLDAIFQVNITSGAKVSLPLGHLVYPVALDYDPATDYVYWADVLHRRISRAHRDGSGGVEDVATDDIISPWGLALDLVGRNIYWTNDRTNSERDVISVAKLDGMYAKDLISEQLDHPHGLVLDPQDGYMYWTDWGSQPKIERAAMDGMDRTTLVNTPLQYPTGLAIDFTERRLYWCDAGKFTIESSDLSGGDWRIFKQRTVHTSFSDIAVDGGYVYWSASNFPSIFRIPKTGLSVEETVSEGYGNPRGIHMQKVPSMQSETNACTIENGGCQQLCLARPGGRTCACQNGATLQRDGLSCRLSGATTTRPITSSLPTTPNPSQSGGLSLDIKVGISVSGFALFVAIAAVFTVFQFVKKKRQQRAAERERQFGVNNPAMDDDEVYDVIRDEGFISVAAFPPPVPPPLKRAENNYLDMTQLARGAPNGYEVPATSKLATPTDPIQKYIHKPGYEPGDENDYLDLNGVPTSKPPAPPGDNDHDYTYPMRKTDPYQTLGGSYQQHHEYQGLRNKGKLHPLPQDTDHDYTHPMSKTDPYQALGWSNQNHHEYQGLRKNQSQAQDARHVYSQPNVVNIPDPDYNHKM</sequence>
<dbReference type="Proteomes" id="UP000838412">
    <property type="component" value="Chromosome 14"/>
</dbReference>
<dbReference type="PANTHER" id="PTHR46513">
    <property type="entry name" value="VITELLOGENIN RECEPTOR-LIKE PROTEIN-RELATED-RELATED"/>
    <property type="match status" value="1"/>
</dbReference>
<evidence type="ECO:0000256" key="6">
    <source>
        <dbReference type="PROSITE-ProRule" id="PRU00461"/>
    </source>
</evidence>
<protein>
    <submittedName>
        <fullName evidence="11">LRP6 protein</fullName>
    </submittedName>
</protein>
<dbReference type="PROSITE" id="PS51120">
    <property type="entry name" value="LDLRB"/>
    <property type="match status" value="6"/>
</dbReference>
<feature type="repeat" description="LDL-receptor class B" evidence="6">
    <location>
        <begin position="394"/>
        <end position="437"/>
    </location>
</feature>
<evidence type="ECO:0000256" key="7">
    <source>
        <dbReference type="SAM" id="MobiDB-lite"/>
    </source>
</evidence>
<evidence type="ECO:0000256" key="4">
    <source>
        <dbReference type="ARBA" id="ARBA00023157"/>
    </source>
</evidence>
<dbReference type="InterPro" id="IPR050778">
    <property type="entry name" value="Cueball_EGF_LRP_Nidogen"/>
</dbReference>
<keyword evidence="3" id="KW-0677">Repeat</keyword>
<organism evidence="11 12">
    <name type="scientific">Branchiostoma lanceolatum</name>
    <name type="common">Common lancelet</name>
    <name type="synonym">Amphioxus lanceolatum</name>
    <dbReference type="NCBI Taxonomy" id="7740"/>
    <lineage>
        <taxon>Eukaryota</taxon>
        <taxon>Metazoa</taxon>
        <taxon>Chordata</taxon>
        <taxon>Cephalochordata</taxon>
        <taxon>Leptocardii</taxon>
        <taxon>Amphioxiformes</taxon>
        <taxon>Branchiostomatidae</taxon>
        <taxon>Branchiostoma</taxon>
    </lineage>
</organism>
<feature type="transmembrane region" description="Helical" evidence="8">
    <location>
        <begin position="690"/>
        <end position="710"/>
    </location>
</feature>
<dbReference type="EMBL" id="OV696699">
    <property type="protein sequence ID" value="CAH1244501.1"/>
    <property type="molecule type" value="Genomic_DNA"/>
</dbReference>
<keyword evidence="4" id="KW-1015">Disulfide bond</keyword>
<reference evidence="11" key="1">
    <citation type="submission" date="2022-01" db="EMBL/GenBank/DDBJ databases">
        <authorList>
            <person name="Braso-Vives M."/>
        </authorList>
    </citation>
    <scope>NUCLEOTIDE SEQUENCE</scope>
</reference>
<accession>A0A8K0E9A1</accession>
<keyword evidence="8" id="KW-0472">Membrane</keyword>
<evidence type="ECO:0000256" key="3">
    <source>
        <dbReference type="ARBA" id="ARBA00022737"/>
    </source>
</evidence>
<feature type="repeat" description="LDL-receptor class B" evidence="6">
    <location>
        <begin position="116"/>
        <end position="161"/>
    </location>
</feature>
<keyword evidence="5" id="KW-0325">Glycoprotein</keyword>
<name>A0A8K0E9A1_BRALA</name>
<feature type="repeat" description="LDL-receptor class B" evidence="6">
    <location>
        <begin position="162"/>
        <end position="210"/>
    </location>
</feature>
<dbReference type="OrthoDB" id="5986723at2759"/>
<dbReference type="AlphaFoldDB" id="A0A8K0E9A1"/>
<dbReference type="FunFam" id="2.120.10.30:FF:000241">
    <property type="entry name" value="Low-density lipoprotein receptor-related protein 6"/>
    <property type="match status" value="2"/>
</dbReference>
<keyword evidence="8" id="KW-0812">Transmembrane</keyword>
<feature type="repeat" description="LDL-receptor class B" evidence="6">
    <location>
        <begin position="73"/>
        <end position="115"/>
    </location>
</feature>
<feature type="signal peptide" evidence="9">
    <location>
        <begin position="1"/>
        <end position="28"/>
    </location>
</feature>
<dbReference type="Pfam" id="PF08450">
    <property type="entry name" value="SGL"/>
    <property type="match status" value="1"/>
</dbReference>
<evidence type="ECO:0000256" key="1">
    <source>
        <dbReference type="ARBA" id="ARBA00022536"/>
    </source>
</evidence>
<evidence type="ECO:0000313" key="11">
    <source>
        <dbReference type="EMBL" id="CAH1244501.1"/>
    </source>
</evidence>
<dbReference type="Gene3D" id="2.120.10.30">
    <property type="entry name" value="TolB, C-terminal domain"/>
    <property type="match status" value="2"/>
</dbReference>
<keyword evidence="1" id="KW-0245">EGF-like domain</keyword>
<feature type="repeat" description="LDL-receptor class B" evidence="6">
    <location>
        <begin position="485"/>
        <end position="528"/>
    </location>
</feature>
<feature type="domain" description="EGF-like" evidence="10">
    <location>
        <begin position="304"/>
        <end position="341"/>
    </location>
</feature>